<dbReference type="Gene3D" id="1.20.1270.220">
    <property type="match status" value="1"/>
</dbReference>
<gene>
    <name evidence="6" type="ORF">BJ684DRAFT_6697</name>
</gene>
<dbReference type="SMART" id="SM00297">
    <property type="entry name" value="BROMO"/>
    <property type="match status" value="2"/>
</dbReference>
<keyword evidence="7" id="KW-1185">Reference proteome</keyword>
<dbReference type="InterPro" id="IPR038336">
    <property type="entry name" value="NET_sf"/>
</dbReference>
<dbReference type="InterPro" id="IPR001487">
    <property type="entry name" value="Bromodomain"/>
</dbReference>
<dbReference type="PRINTS" id="PR00503">
    <property type="entry name" value="BROMODOMAIN"/>
</dbReference>
<dbReference type="Proteomes" id="UP000267251">
    <property type="component" value="Unassembled WGS sequence"/>
</dbReference>
<dbReference type="Pfam" id="PF00439">
    <property type="entry name" value="Bromodomain"/>
    <property type="match status" value="2"/>
</dbReference>
<keyword evidence="1 2" id="KW-0103">Bromodomain</keyword>
<feature type="domain" description="Bromo" evidence="4">
    <location>
        <begin position="166"/>
        <end position="238"/>
    </location>
</feature>
<feature type="non-terminal residue" evidence="6">
    <location>
        <position position="429"/>
    </location>
</feature>
<evidence type="ECO:0000259" key="5">
    <source>
        <dbReference type="PROSITE" id="PS51525"/>
    </source>
</evidence>
<evidence type="ECO:0000256" key="3">
    <source>
        <dbReference type="SAM" id="MobiDB-lite"/>
    </source>
</evidence>
<sequence length="429" mass="47954">LTKEQTRYCLAIIRQLKRSTASEAFRAPVDHAGMGLADYLSVVKQPMDLGTVERKLSKGEYSGVGEFAADVQRIWDNCYLYNGRENYYSQQAQLLETTFHNHLRKMPQQALGSSSLEEVLPEKVLSPMGTSGSPLPKREIHPPTRDLPGEDFKYCQGIVREIFKASNRSTTWPFLAPVDWKALNLPDYPTIVKNPMDWGTIRKKLEAGEYSSAEAFEADARLIPTNCYSYNPPGSDVYVMAQELEKIFERKWAGLPAPVASRVTSPSSGSGDRRRHGSEDGSLEQLEKTLAKLSQELESYKSSGGSDDSGGPRSGAGQKKKRTPTSTGTKRKRAGEETLMEPTYEAKQALSRWVNDLPYEHLEGVLSIIREGMPSLVDGKDELELDLNLFDQRTFTRLYRYVEGIIKGKSTGRKRGVGARKKKKKNDGS</sequence>
<dbReference type="PROSITE" id="PS50014">
    <property type="entry name" value="BROMODOMAIN_2"/>
    <property type="match status" value="2"/>
</dbReference>
<dbReference type="InterPro" id="IPR027353">
    <property type="entry name" value="NET_dom"/>
</dbReference>
<feature type="non-terminal residue" evidence="6">
    <location>
        <position position="1"/>
    </location>
</feature>
<dbReference type="InterPro" id="IPR036427">
    <property type="entry name" value="Bromodomain-like_sf"/>
</dbReference>
<feature type="region of interest" description="Disordered" evidence="3">
    <location>
        <begin position="298"/>
        <end position="341"/>
    </location>
</feature>
<dbReference type="AlphaFoldDB" id="A0A4P9Y621"/>
<evidence type="ECO:0000256" key="1">
    <source>
        <dbReference type="ARBA" id="ARBA00023117"/>
    </source>
</evidence>
<dbReference type="GO" id="GO:0005634">
    <property type="term" value="C:nucleus"/>
    <property type="evidence" value="ECO:0007669"/>
    <property type="project" value="TreeGrafter"/>
</dbReference>
<evidence type="ECO:0000313" key="6">
    <source>
        <dbReference type="EMBL" id="RKP14508.1"/>
    </source>
</evidence>
<dbReference type="InterPro" id="IPR050935">
    <property type="entry name" value="Bromo_chromatin_reader"/>
</dbReference>
<accession>A0A4P9Y621</accession>
<reference evidence="7" key="1">
    <citation type="journal article" date="2018" name="Nat. Microbiol.">
        <title>Leveraging single-cell genomics to expand the fungal tree of life.</title>
        <authorList>
            <person name="Ahrendt S.R."/>
            <person name="Quandt C.A."/>
            <person name="Ciobanu D."/>
            <person name="Clum A."/>
            <person name="Salamov A."/>
            <person name="Andreopoulos B."/>
            <person name="Cheng J.F."/>
            <person name="Woyke T."/>
            <person name="Pelin A."/>
            <person name="Henrissat B."/>
            <person name="Reynolds N.K."/>
            <person name="Benny G.L."/>
            <person name="Smith M.E."/>
            <person name="James T.Y."/>
            <person name="Grigoriev I.V."/>
        </authorList>
    </citation>
    <scope>NUCLEOTIDE SEQUENCE [LARGE SCALE GENOMIC DNA]</scope>
</reference>
<dbReference type="Pfam" id="PF17035">
    <property type="entry name" value="BET"/>
    <property type="match status" value="1"/>
</dbReference>
<feature type="domain" description="NET" evidence="5">
    <location>
        <begin position="332"/>
        <end position="413"/>
    </location>
</feature>
<evidence type="ECO:0000259" key="4">
    <source>
        <dbReference type="PROSITE" id="PS50014"/>
    </source>
</evidence>
<name>A0A4P9Y621_9FUNG</name>
<dbReference type="GO" id="GO:0000785">
    <property type="term" value="C:chromatin"/>
    <property type="evidence" value="ECO:0007669"/>
    <property type="project" value="TreeGrafter"/>
</dbReference>
<dbReference type="GO" id="GO:0006338">
    <property type="term" value="P:chromatin remodeling"/>
    <property type="evidence" value="ECO:0007669"/>
    <property type="project" value="TreeGrafter"/>
</dbReference>
<feature type="compositionally biased region" description="Low complexity" evidence="3">
    <location>
        <begin position="300"/>
        <end position="317"/>
    </location>
</feature>
<dbReference type="PANTHER" id="PTHR22880:SF225">
    <property type="entry name" value="BROMODOMAIN-CONTAINING PROTEIN BET-1-RELATED"/>
    <property type="match status" value="1"/>
</dbReference>
<feature type="domain" description="Bromo" evidence="4">
    <location>
        <begin position="17"/>
        <end position="89"/>
    </location>
</feature>
<proteinExistence type="predicted"/>
<dbReference type="SUPFAM" id="SSF47370">
    <property type="entry name" value="Bromodomain"/>
    <property type="match status" value="2"/>
</dbReference>
<dbReference type="PROSITE" id="PS51525">
    <property type="entry name" value="NET"/>
    <property type="match status" value="1"/>
</dbReference>
<dbReference type="PROSITE" id="PS00633">
    <property type="entry name" value="BROMODOMAIN_1"/>
    <property type="match status" value="1"/>
</dbReference>
<feature type="compositionally biased region" description="Basic residues" evidence="3">
    <location>
        <begin position="318"/>
        <end position="333"/>
    </location>
</feature>
<dbReference type="InterPro" id="IPR018359">
    <property type="entry name" value="Bromodomain_CS"/>
</dbReference>
<feature type="region of interest" description="Disordered" evidence="3">
    <location>
        <begin position="259"/>
        <end position="284"/>
    </location>
</feature>
<evidence type="ECO:0000313" key="7">
    <source>
        <dbReference type="Proteomes" id="UP000267251"/>
    </source>
</evidence>
<dbReference type="PANTHER" id="PTHR22880">
    <property type="entry name" value="FALZ-RELATED BROMODOMAIN-CONTAINING PROTEINS"/>
    <property type="match status" value="1"/>
</dbReference>
<evidence type="ECO:0000256" key="2">
    <source>
        <dbReference type="PROSITE-ProRule" id="PRU00035"/>
    </source>
</evidence>
<dbReference type="EMBL" id="KZ987826">
    <property type="protein sequence ID" value="RKP14508.1"/>
    <property type="molecule type" value="Genomic_DNA"/>
</dbReference>
<protein>
    <submittedName>
        <fullName evidence="6">Bromodomain-containing protein</fullName>
    </submittedName>
</protein>
<dbReference type="OrthoDB" id="784962at2759"/>
<dbReference type="GO" id="GO:0006355">
    <property type="term" value="P:regulation of DNA-templated transcription"/>
    <property type="evidence" value="ECO:0007669"/>
    <property type="project" value="TreeGrafter"/>
</dbReference>
<dbReference type="Gene3D" id="1.20.920.10">
    <property type="entry name" value="Bromodomain-like"/>
    <property type="match status" value="2"/>
</dbReference>
<organism evidence="6 7">
    <name type="scientific">Piptocephalis cylindrospora</name>
    <dbReference type="NCBI Taxonomy" id="1907219"/>
    <lineage>
        <taxon>Eukaryota</taxon>
        <taxon>Fungi</taxon>
        <taxon>Fungi incertae sedis</taxon>
        <taxon>Zoopagomycota</taxon>
        <taxon>Zoopagomycotina</taxon>
        <taxon>Zoopagomycetes</taxon>
        <taxon>Zoopagales</taxon>
        <taxon>Piptocephalidaceae</taxon>
        <taxon>Piptocephalis</taxon>
    </lineage>
</organism>
<feature type="region of interest" description="Disordered" evidence="3">
    <location>
        <begin position="410"/>
        <end position="429"/>
    </location>
</feature>